<dbReference type="PANTHER" id="PTHR44229:SF8">
    <property type="entry name" value="ALCOHOL DEHYDROGENASE-RELATED"/>
    <property type="match status" value="1"/>
</dbReference>
<organism evidence="4 5">
    <name type="scientific">Zophobas morio</name>
    <dbReference type="NCBI Taxonomy" id="2755281"/>
    <lineage>
        <taxon>Eukaryota</taxon>
        <taxon>Metazoa</taxon>
        <taxon>Ecdysozoa</taxon>
        <taxon>Arthropoda</taxon>
        <taxon>Hexapoda</taxon>
        <taxon>Insecta</taxon>
        <taxon>Pterygota</taxon>
        <taxon>Neoptera</taxon>
        <taxon>Endopterygota</taxon>
        <taxon>Coleoptera</taxon>
        <taxon>Polyphaga</taxon>
        <taxon>Cucujiformia</taxon>
        <taxon>Tenebrionidae</taxon>
        <taxon>Zophobas</taxon>
    </lineage>
</organism>
<keyword evidence="2" id="KW-0560">Oxidoreductase</keyword>
<dbReference type="PROSITE" id="PS00061">
    <property type="entry name" value="ADH_SHORT"/>
    <property type="match status" value="1"/>
</dbReference>
<dbReference type="Proteomes" id="UP001168821">
    <property type="component" value="Unassembled WGS sequence"/>
</dbReference>
<sequence length="257" mass="27834">MDFIAGKVVLVTGGAGGIGLAMVKNLLQHGAKGVAIVDICDDAGNKAVDIFGHNKVTFIKADITKTPELEGVFETTIKTYNQLDIVINNAGKMDETDWKSTISLNLVALIEGIYLAMQKYLPKYKSGEEGLIVNTASTCGFHVLQIAPVYCATKHGLIGLGKALGGDEFYKRYKVRVVTICPGLVDTPLAHRSGGYLFPELIEKEIYSVCSIAQSPERIGEGLIEAINKGKNGSIWVIEEDVPAYEVVVPHHRDMKV</sequence>
<accession>A0AA38HND9</accession>
<evidence type="ECO:0000313" key="5">
    <source>
        <dbReference type="Proteomes" id="UP001168821"/>
    </source>
</evidence>
<dbReference type="AlphaFoldDB" id="A0AA38HND9"/>
<dbReference type="InterPro" id="IPR020904">
    <property type="entry name" value="Sc_DH/Rdtase_CS"/>
</dbReference>
<dbReference type="GO" id="GO:0016616">
    <property type="term" value="F:oxidoreductase activity, acting on the CH-OH group of donors, NAD or NADP as acceptor"/>
    <property type="evidence" value="ECO:0007669"/>
    <property type="project" value="TreeGrafter"/>
</dbReference>
<evidence type="ECO:0000313" key="4">
    <source>
        <dbReference type="EMBL" id="KAJ3640998.1"/>
    </source>
</evidence>
<dbReference type="GO" id="GO:0005737">
    <property type="term" value="C:cytoplasm"/>
    <property type="evidence" value="ECO:0007669"/>
    <property type="project" value="TreeGrafter"/>
</dbReference>
<comment type="caution">
    <text evidence="4">The sequence shown here is derived from an EMBL/GenBank/DDBJ whole genome shotgun (WGS) entry which is preliminary data.</text>
</comment>
<gene>
    <name evidence="4" type="ORF">Zmor_027528</name>
</gene>
<dbReference type="EMBL" id="JALNTZ010000009">
    <property type="protein sequence ID" value="KAJ3640998.1"/>
    <property type="molecule type" value="Genomic_DNA"/>
</dbReference>
<dbReference type="PRINTS" id="PR00081">
    <property type="entry name" value="GDHRDH"/>
</dbReference>
<dbReference type="Gene3D" id="3.40.50.720">
    <property type="entry name" value="NAD(P)-binding Rossmann-like Domain"/>
    <property type="match status" value="1"/>
</dbReference>
<dbReference type="Pfam" id="PF00106">
    <property type="entry name" value="adh_short"/>
    <property type="match status" value="1"/>
</dbReference>
<comment type="similarity">
    <text evidence="1 3">Belongs to the short-chain dehydrogenases/reductases (SDR) family.</text>
</comment>
<dbReference type="InterPro" id="IPR036291">
    <property type="entry name" value="NAD(P)-bd_dom_sf"/>
</dbReference>
<name>A0AA38HND9_9CUCU</name>
<dbReference type="FunFam" id="3.40.50.720:FF:000149">
    <property type="entry name" value="15-hydroxyprostaglandin dehydrogenase [NAD(+)]"/>
    <property type="match status" value="1"/>
</dbReference>
<dbReference type="PANTHER" id="PTHR44229">
    <property type="entry name" value="15-HYDROXYPROSTAGLANDIN DEHYDROGENASE [NAD(+)]"/>
    <property type="match status" value="1"/>
</dbReference>
<reference evidence="4" key="1">
    <citation type="journal article" date="2023" name="G3 (Bethesda)">
        <title>Whole genome assemblies of Zophobas morio and Tenebrio molitor.</title>
        <authorList>
            <person name="Kaur S."/>
            <person name="Stinson S.A."/>
            <person name="diCenzo G.C."/>
        </authorList>
    </citation>
    <scope>NUCLEOTIDE SEQUENCE</scope>
    <source>
        <strain evidence="4">QUZm001</strain>
    </source>
</reference>
<dbReference type="InterPro" id="IPR002347">
    <property type="entry name" value="SDR_fam"/>
</dbReference>
<dbReference type="PRINTS" id="PR00080">
    <property type="entry name" value="SDRFAMILY"/>
</dbReference>
<proteinExistence type="inferred from homology"/>
<dbReference type="SUPFAM" id="SSF51735">
    <property type="entry name" value="NAD(P)-binding Rossmann-fold domains"/>
    <property type="match status" value="1"/>
</dbReference>
<evidence type="ECO:0000256" key="1">
    <source>
        <dbReference type="ARBA" id="ARBA00006484"/>
    </source>
</evidence>
<evidence type="ECO:0000256" key="3">
    <source>
        <dbReference type="RuleBase" id="RU000363"/>
    </source>
</evidence>
<keyword evidence="5" id="KW-1185">Reference proteome</keyword>
<protein>
    <submittedName>
        <fullName evidence="4">Uncharacterized protein</fullName>
    </submittedName>
</protein>
<evidence type="ECO:0000256" key="2">
    <source>
        <dbReference type="ARBA" id="ARBA00023002"/>
    </source>
</evidence>